<evidence type="ECO:0008006" key="4">
    <source>
        <dbReference type="Google" id="ProtNLM"/>
    </source>
</evidence>
<proteinExistence type="predicted"/>
<feature type="transmembrane region" description="Helical" evidence="1">
    <location>
        <begin position="89"/>
        <end position="110"/>
    </location>
</feature>
<feature type="transmembrane region" description="Helical" evidence="1">
    <location>
        <begin position="224"/>
        <end position="245"/>
    </location>
</feature>
<dbReference type="Proteomes" id="UP001596391">
    <property type="component" value="Unassembled WGS sequence"/>
</dbReference>
<protein>
    <recommendedName>
        <fullName evidence="4">Glycosyltransferase RgtA/B/C/D-like domain-containing protein</fullName>
    </recommendedName>
</protein>
<feature type="transmembrane region" description="Helical" evidence="1">
    <location>
        <begin position="179"/>
        <end position="212"/>
    </location>
</feature>
<dbReference type="RefSeq" id="WP_263369792.1">
    <property type="nucleotide sequence ID" value="NZ_JAGSYD010000001.1"/>
</dbReference>
<gene>
    <name evidence="2" type="ORF">ACFQBQ_10960</name>
</gene>
<name>A0ABW1Z9C8_9BACT</name>
<feature type="transmembrane region" description="Helical" evidence="1">
    <location>
        <begin position="404"/>
        <end position="420"/>
    </location>
</feature>
<sequence>MKATARGGMRMVWGYAALLILLACGYAWVDAYVMDGDGTAFMDIAAGLVSGHSHLAINGYWNPGYPALLAIGRKLAHATFSSEYMVARWTNVFIFSATLFISIFFVSMLARLRQRFAPVDSVPALSERTLQLLALSLLGMSAGRELPITAVRADTLLLALLLLAAALVMRLLTEAELWIYPALGLVLGLAFLTKSFAFLPSVLLLVALFIAAVVRRKSSATQRVLPVGVIAAGALFALTAGPYIAAISHQLGHFSTGDSARMNYSFFVDQTPRWHEWFHHDLGHAGGTFVHPEEAVMSTPPVFSYAAHPVGTYPLWFAPAYWTLGLKPNVWPHGHVVRLVRCSELLVRFLLARPEPFVLLFALLLAGGARWPASRQGWSWAAMPGLWGLLMLGIYYPVDLQDRYLTAPFLLVVLTLFAVLRQSKPDEARPFSASFALVVLFAGLIAAQAVTYQLETRRENSVRGISHGRDTEVIPAGDALVAMGIQPGDNVACFGGKACYLDHYWARVAGAQILEEVESPDDQPALPYWKTLNNTAAVQAKLHELGARVLVARFPEVAAKPAGWVQLGHTEFFALPLDPSLKVSLAEDR</sequence>
<reference evidence="3" key="1">
    <citation type="journal article" date="2019" name="Int. J. Syst. Evol. Microbiol.">
        <title>The Global Catalogue of Microorganisms (GCM) 10K type strain sequencing project: providing services to taxonomists for standard genome sequencing and annotation.</title>
        <authorList>
            <consortium name="The Broad Institute Genomics Platform"/>
            <consortium name="The Broad Institute Genome Sequencing Center for Infectious Disease"/>
            <person name="Wu L."/>
            <person name="Ma J."/>
        </authorList>
    </citation>
    <scope>NUCLEOTIDE SEQUENCE [LARGE SCALE GENOMIC DNA]</scope>
    <source>
        <strain evidence="3">CGMCC 1.16026</strain>
    </source>
</reference>
<dbReference type="PROSITE" id="PS51257">
    <property type="entry name" value="PROKAR_LIPOPROTEIN"/>
    <property type="match status" value="1"/>
</dbReference>
<dbReference type="EMBL" id="JBHSWI010000001">
    <property type="protein sequence ID" value="MFC6646090.1"/>
    <property type="molecule type" value="Genomic_DNA"/>
</dbReference>
<feature type="transmembrane region" description="Helical" evidence="1">
    <location>
        <begin position="155"/>
        <end position="173"/>
    </location>
</feature>
<evidence type="ECO:0000313" key="3">
    <source>
        <dbReference type="Proteomes" id="UP001596391"/>
    </source>
</evidence>
<comment type="caution">
    <text evidence="2">The sequence shown here is derived from an EMBL/GenBank/DDBJ whole genome shotgun (WGS) entry which is preliminary data.</text>
</comment>
<accession>A0ABW1Z9C8</accession>
<keyword evidence="1" id="KW-1133">Transmembrane helix</keyword>
<feature type="transmembrane region" description="Helical" evidence="1">
    <location>
        <begin position="12"/>
        <end position="29"/>
    </location>
</feature>
<evidence type="ECO:0000256" key="1">
    <source>
        <dbReference type="SAM" id="Phobius"/>
    </source>
</evidence>
<organism evidence="2 3">
    <name type="scientific">Granulicella cerasi</name>
    <dbReference type="NCBI Taxonomy" id="741063"/>
    <lineage>
        <taxon>Bacteria</taxon>
        <taxon>Pseudomonadati</taxon>
        <taxon>Acidobacteriota</taxon>
        <taxon>Terriglobia</taxon>
        <taxon>Terriglobales</taxon>
        <taxon>Acidobacteriaceae</taxon>
        <taxon>Granulicella</taxon>
    </lineage>
</organism>
<keyword evidence="1" id="KW-0472">Membrane</keyword>
<keyword evidence="3" id="KW-1185">Reference proteome</keyword>
<feature type="transmembrane region" description="Helical" evidence="1">
    <location>
        <begin position="432"/>
        <end position="454"/>
    </location>
</feature>
<feature type="transmembrane region" description="Helical" evidence="1">
    <location>
        <begin position="345"/>
        <end position="366"/>
    </location>
</feature>
<evidence type="ECO:0000313" key="2">
    <source>
        <dbReference type="EMBL" id="MFC6646090.1"/>
    </source>
</evidence>
<keyword evidence="1" id="KW-0812">Transmembrane</keyword>
<feature type="transmembrane region" description="Helical" evidence="1">
    <location>
        <begin position="378"/>
        <end position="398"/>
    </location>
</feature>